<evidence type="ECO:0000313" key="2">
    <source>
        <dbReference type="EMBL" id="EKF17039.1"/>
    </source>
</evidence>
<dbReference type="EMBL" id="AMRM01000030">
    <property type="protein sequence ID" value="EKF17039.1"/>
    <property type="molecule type" value="Genomic_DNA"/>
</dbReference>
<dbReference type="Proteomes" id="UP000006786">
    <property type="component" value="Unassembled WGS sequence"/>
</dbReference>
<sequence>MDHPVKRQAVPDPYEPDADAIIDACGGDPRQAVIALLGERDYLAGRVEALEGVVSWGYLRASSMKAQ</sequence>
<reference evidence="2 3" key="1">
    <citation type="journal article" date="2012" name="J. Bacteriol.">
        <title>Genome Sequence of Nitratireductor pacificus Type Strain pht-3B.</title>
        <authorList>
            <person name="Lai Q."/>
            <person name="Li G."/>
            <person name="Shao Z."/>
        </authorList>
    </citation>
    <scope>NUCLEOTIDE SEQUENCE [LARGE SCALE GENOMIC DNA]</scope>
    <source>
        <strain evidence="3">pht-3B</strain>
    </source>
</reference>
<gene>
    <name evidence="2" type="ORF">NA2_19753</name>
</gene>
<dbReference type="AlphaFoldDB" id="K2LGY4"/>
<proteinExistence type="predicted"/>
<feature type="region of interest" description="Disordered" evidence="1">
    <location>
        <begin position="1"/>
        <end position="22"/>
    </location>
</feature>
<organism evidence="2 3">
    <name type="scientific">Nitratireductor pacificus pht-3B</name>
    <dbReference type="NCBI Taxonomy" id="391937"/>
    <lineage>
        <taxon>Bacteria</taxon>
        <taxon>Pseudomonadati</taxon>
        <taxon>Pseudomonadota</taxon>
        <taxon>Alphaproteobacteria</taxon>
        <taxon>Hyphomicrobiales</taxon>
        <taxon>Phyllobacteriaceae</taxon>
        <taxon>Nitratireductor</taxon>
    </lineage>
</organism>
<dbReference type="PATRIC" id="fig|391937.3.peg.4052"/>
<dbReference type="RefSeq" id="WP_008599032.1">
    <property type="nucleotide sequence ID" value="NZ_AMRM01000030.1"/>
</dbReference>
<keyword evidence="3" id="KW-1185">Reference proteome</keyword>
<accession>K2LGY4</accession>
<dbReference type="OrthoDB" id="7924295at2"/>
<dbReference type="STRING" id="391937.NA2_19753"/>
<evidence type="ECO:0000313" key="3">
    <source>
        <dbReference type="Proteomes" id="UP000006786"/>
    </source>
</evidence>
<protein>
    <submittedName>
        <fullName evidence="2">Uncharacterized protein</fullName>
    </submittedName>
</protein>
<comment type="caution">
    <text evidence="2">The sequence shown here is derived from an EMBL/GenBank/DDBJ whole genome shotgun (WGS) entry which is preliminary data.</text>
</comment>
<evidence type="ECO:0000256" key="1">
    <source>
        <dbReference type="SAM" id="MobiDB-lite"/>
    </source>
</evidence>
<name>K2LGY4_9HYPH</name>